<dbReference type="STRING" id="363999.A0A439DKD6"/>
<comment type="subunit">
    <text evidence="6">Component of the ribosomal small subunit (SSU) processome.</text>
</comment>
<dbReference type="Proteomes" id="UP000286045">
    <property type="component" value="Unassembled WGS sequence"/>
</dbReference>
<proteinExistence type="inferred from homology"/>
<feature type="region of interest" description="Disordered" evidence="7">
    <location>
        <begin position="179"/>
        <end position="216"/>
    </location>
</feature>
<comment type="subcellular location">
    <subcellularLocation>
        <location evidence="2 6">Nucleus</location>
        <location evidence="2 6">Nucleolus</location>
    </subcellularLocation>
</comment>
<dbReference type="PANTHER" id="PTHR12838">
    <property type="entry name" value="U3 SMALL NUCLEOLAR RNA-ASSOCIATED PROTEIN 11"/>
    <property type="match status" value="1"/>
</dbReference>
<name>A0A439DKD6_9PEZI</name>
<comment type="similarity">
    <text evidence="3 6">Belongs to the UTP11 family.</text>
</comment>
<reference evidence="8 9" key="1">
    <citation type="submission" date="2018-12" db="EMBL/GenBank/DDBJ databases">
        <title>Draft genome sequence of Xylaria grammica IHI A82.</title>
        <authorList>
            <person name="Buettner E."/>
            <person name="Kellner H."/>
        </authorList>
    </citation>
    <scope>NUCLEOTIDE SEQUENCE [LARGE SCALE GENOMIC DNA]</scope>
    <source>
        <strain evidence="8 9">IHI A82</strain>
    </source>
</reference>
<keyword evidence="4 6" id="KW-0698">rRNA processing</keyword>
<evidence type="ECO:0000256" key="6">
    <source>
        <dbReference type="PIRNR" id="PIRNR015952"/>
    </source>
</evidence>
<feature type="compositionally biased region" description="Basic and acidic residues" evidence="7">
    <location>
        <begin position="205"/>
        <end position="216"/>
    </location>
</feature>
<dbReference type="PIRSF" id="PIRSF015952">
    <property type="entry name" value="U3snoRNP11"/>
    <property type="match status" value="1"/>
</dbReference>
<dbReference type="GO" id="GO:0032040">
    <property type="term" value="C:small-subunit processome"/>
    <property type="evidence" value="ECO:0007669"/>
    <property type="project" value="UniProtKB-UniRule"/>
</dbReference>
<evidence type="ECO:0000256" key="5">
    <source>
        <dbReference type="ARBA" id="ARBA00023242"/>
    </source>
</evidence>
<dbReference type="EMBL" id="RYZI01000002">
    <property type="protein sequence ID" value="RWA14860.1"/>
    <property type="molecule type" value="Genomic_DNA"/>
</dbReference>
<keyword evidence="5 6" id="KW-0539">Nucleus</keyword>
<protein>
    <recommendedName>
        <fullName evidence="6">U3 small nucleolar RNA-associated protein 11</fullName>
        <shortName evidence="6">U3 snoRNA-associated protein 11</shortName>
    </recommendedName>
</protein>
<evidence type="ECO:0000256" key="7">
    <source>
        <dbReference type="SAM" id="MobiDB-lite"/>
    </source>
</evidence>
<evidence type="ECO:0000313" key="8">
    <source>
        <dbReference type="EMBL" id="RWA14860.1"/>
    </source>
</evidence>
<comment type="caution">
    <text evidence="8">The sequence shown here is derived from an EMBL/GenBank/DDBJ whole genome shotgun (WGS) entry which is preliminary data.</text>
</comment>
<dbReference type="GO" id="GO:0006364">
    <property type="term" value="P:rRNA processing"/>
    <property type="evidence" value="ECO:0007669"/>
    <property type="project" value="UniProtKB-UniRule"/>
</dbReference>
<evidence type="ECO:0000256" key="3">
    <source>
        <dbReference type="ARBA" id="ARBA00008105"/>
    </source>
</evidence>
<dbReference type="AlphaFoldDB" id="A0A439DKD6"/>
<organism evidence="8 9">
    <name type="scientific">Xylaria grammica</name>
    <dbReference type="NCBI Taxonomy" id="363999"/>
    <lineage>
        <taxon>Eukaryota</taxon>
        <taxon>Fungi</taxon>
        <taxon>Dikarya</taxon>
        <taxon>Ascomycota</taxon>
        <taxon>Pezizomycotina</taxon>
        <taxon>Sordariomycetes</taxon>
        <taxon>Xylariomycetidae</taxon>
        <taxon>Xylariales</taxon>
        <taxon>Xylariaceae</taxon>
        <taxon>Xylaria</taxon>
    </lineage>
</organism>
<evidence type="ECO:0000313" key="9">
    <source>
        <dbReference type="Proteomes" id="UP000286045"/>
    </source>
</evidence>
<evidence type="ECO:0000256" key="2">
    <source>
        <dbReference type="ARBA" id="ARBA00004604"/>
    </source>
</evidence>
<feature type="region of interest" description="Disordered" evidence="7">
    <location>
        <begin position="1"/>
        <end position="24"/>
    </location>
</feature>
<keyword evidence="9" id="KW-1185">Reference proteome</keyword>
<comment type="function">
    <text evidence="1 6">Involved in nucleolar processing of pre-18S ribosomal RNA.</text>
</comment>
<feature type="region of interest" description="Disordered" evidence="7">
    <location>
        <begin position="254"/>
        <end position="275"/>
    </location>
</feature>
<sequence length="275" mass="31757">MSSLRNAVNRRVHRERDQLKDRKNRYSLLEKHKDYRLRAQDHNRKKAQLKSLRKKAEDRNEDEFYFGMLSRKGPATALSSGSKKWDGTVAGDRGNKSLDTDVVRLLKTQDMGYIRSVRNVAMKEVRKLEERVIALGGDIDNLLNADEEDEDDMDLDFDFGDEPSAKKKPVSKNKKIIFADGQDEREDQIQQDMEQVSPEDDESLEATKPEKLRTEQKQRLLGKLKGRLQNARKKQSVLAQAEQELEIQRARMAKTATVGGVTKSGKKFKVRERKR</sequence>
<dbReference type="PANTHER" id="PTHR12838:SF0">
    <property type="entry name" value="U3 SMALL NUCLEOLAR RNA-ASSOCIATED PROTEIN 11-RELATED"/>
    <property type="match status" value="1"/>
</dbReference>
<gene>
    <name evidence="8" type="ORF">EKO27_g131</name>
</gene>
<evidence type="ECO:0000256" key="1">
    <source>
        <dbReference type="ARBA" id="ARBA00004099"/>
    </source>
</evidence>
<feature type="region of interest" description="Disordered" evidence="7">
    <location>
        <begin position="74"/>
        <end position="93"/>
    </location>
</feature>
<feature type="compositionally biased region" description="Basic residues" evidence="7">
    <location>
        <begin position="264"/>
        <end position="275"/>
    </location>
</feature>
<dbReference type="InterPro" id="IPR007144">
    <property type="entry name" value="SSU_processome_Utp11"/>
</dbReference>
<dbReference type="Pfam" id="PF03998">
    <property type="entry name" value="Utp11"/>
    <property type="match status" value="1"/>
</dbReference>
<evidence type="ECO:0000256" key="4">
    <source>
        <dbReference type="ARBA" id="ARBA00022552"/>
    </source>
</evidence>
<accession>A0A439DKD6</accession>